<comment type="catalytic activity">
    <reaction evidence="9 12">
        <text>cytidine(4) in tRNA(Pro) + S-adenosyl-L-methionine = 2'-O-methylcytidine(4) in tRNA(Pro) + S-adenosyl-L-homocysteine + H(+)</text>
        <dbReference type="Rhea" id="RHEA:32767"/>
        <dbReference type="Rhea" id="RHEA-COMP:10397"/>
        <dbReference type="Rhea" id="RHEA-COMP:10398"/>
        <dbReference type="ChEBI" id="CHEBI:15378"/>
        <dbReference type="ChEBI" id="CHEBI:57856"/>
        <dbReference type="ChEBI" id="CHEBI:59789"/>
        <dbReference type="ChEBI" id="CHEBI:74495"/>
        <dbReference type="ChEBI" id="CHEBI:82748"/>
        <dbReference type="EC" id="2.1.1.225"/>
    </reaction>
</comment>
<evidence type="ECO:0000256" key="9">
    <source>
        <dbReference type="ARBA" id="ARBA00048165"/>
    </source>
</evidence>
<proteinExistence type="inferred from homology"/>
<evidence type="ECO:0000313" key="16">
    <source>
        <dbReference type="Proteomes" id="UP000494165"/>
    </source>
</evidence>
<accession>A0A8S1CH59</accession>
<evidence type="ECO:0000256" key="13">
    <source>
        <dbReference type="SAM" id="MobiDB-lite"/>
    </source>
</evidence>
<evidence type="ECO:0000256" key="1">
    <source>
        <dbReference type="ARBA" id="ARBA00005265"/>
    </source>
</evidence>
<keyword evidence="8 12" id="KW-0862">Zinc</keyword>
<evidence type="ECO:0000256" key="12">
    <source>
        <dbReference type="RuleBase" id="RU367103"/>
    </source>
</evidence>
<comment type="catalytic activity">
    <reaction evidence="11 12">
        <text>adenosine(4) in tRNA(His) + S-adenosyl-L-methionine = 2'-O-methyladenosine(4) in tRNA(His) + S-adenosyl-L-homocysteine + H(+)</text>
        <dbReference type="Rhea" id="RHEA:43196"/>
        <dbReference type="Rhea" id="RHEA-COMP:10401"/>
        <dbReference type="Rhea" id="RHEA-COMP:10402"/>
        <dbReference type="ChEBI" id="CHEBI:15378"/>
        <dbReference type="ChEBI" id="CHEBI:57856"/>
        <dbReference type="ChEBI" id="CHEBI:59789"/>
        <dbReference type="ChEBI" id="CHEBI:74411"/>
        <dbReference type="ChEBI" id="CHEBI:74477"/>
        <dbReference type="EC" id="2.1.1.225"/>
    </reaction>
</comment>
<evidence type="ECO:0000256" key="8">
    <source>
        <dbReference type="ARBA" id="ARBA00022833"/>
    </source>
</evidence>
<evidence type="ECO:0000313" key="15">
    <source>
        <dbReference type="EMBL" id="CAB3368246.1"/>
    </source>
</evidence>
<comment type="catalytic activity">
    <reaction evidence="10 12">
        <text>cytidine(4) in tRNA(Gly)(GCC) + S-adenosyl-L-methionine = 2'-O-methylcytidine(4) in tRNA(Gly)(GCC) + S-adenosyl-L-homocysteine + H(+)</text>
        <dbReference type="Rhea" id="RHEA:43192"/>
        <dbReference type="Rhea" id="RHEA-COMP:10399"/>
        <dbReference type="Rhea" id="RHEA-COMP:10400"/>
        <dbReference type="ChEBI" id="CHEBI:15378"/>
        <dbReference type="ChEBI" id="CHEBI:57856"/>
        <dbReference type="ChEBI" id="CHEBI:59789"/>
        <dbReference type="ChEBI" id="CHEBI:74495"/>
        <dbReference type="ChEBI" id="CHEBI:82748"/>
        <dbReference type="EC" id="2.1.1.225"/>
    </reaction>
</comment>
<gene>
    <name evidence="15" type="ORF">CLODIP_2_CD08079</name>
</gene>
<comment type="caution">
    <text evidence="15">The sequence shown here is derived from an EMBL/GenBank/DDBJ whole genome shotgun (WGS) entry which is preliminary data.</text>
</comment>
<keyword evidence="3 12" id="KW-0808">Transferase</keyword>
<dbReference type="GO" id="GO:0030488">
    <property type="term" value="P:tRNA methylation"/>
    <property type="evidence" value="ECO:0007669"/>
    <property type="project" value="InterPro"/>
</dbReference>
<dbReference type="GO" id="GO:0106050">
    <property type="term" value="F:tRNA 2'-O-methyltransferase activity"/>
    <property type="evidence" value="ECO:0007669"/>
    <property type="project" value="UniProtKB-UniRule"/>
</dbReference>
<dbReference type="OrthoDB" id="258806at2759"/>
<dbReference type="Pfam" id="PF05253">
    <property type="entry name" value="zf-U11-48K"/>
    <property type="match status" value="1"/>
</dbReference>
<evidence type="ECO:0000256" key="2">
    <source>
        <dbReference type="ARBA" id="ARBA00022603"/>
    </source>
</evidence>
<protein>
    <recommendedName>
        <fullName evidence="12">tRNA:m(4)X modification enzyme TRM13</fullName>
        <ecNumber evidence="12">2.1.1.225</ecNumber>
    </recommendedName>
</protein>
<dbReference type="GO" id="GO:0008270">
    <property type="term" value="F:zinc ion binding"/>
    <property type="evidence" value="ECO:0007669"/>
    <property type="project" value="UniProtKB-KW"/>
</dbReference>
<keyword evidence="6 12" id="KW-0479">Metal-binding</keyword>
<dbReference type="InterPro" id="IPR007871">
    <property type="entry name" value="Methyltransferase_TRM13"/>
</dbReference>
<dbReference type="EC" id="2.1.1.225" evidence="12"/>
<evidence type="ECO:0000256" key="10">
    <source>
        <dbReference type="ARBA" id="ARBA00048635"/>
    </source>
</evidence>
<evidence type="ECO:0000256" key="11">
    <source>
        <dbReference type="ARBA" id="ARBA00049393"/>
    </source>
</evidence>
<evidence type="ECO:0000256" key="7">
    <source>
        <dbReference type="ARBA" id="ARBA00022771"/>
    </source>
</evidence>
<dbReference type="EMBL" id="CADEPI010000036">
    <property type="protein sequence ID" value="CAB3368246.1"/>
    <property type="molecule type" value="Genomic_DNA"/>
</dbReference>
<evidence type="ECO:0000256" key="6">
    <source>
        <dbReference type="ARBA" id="ARBA00022723"/>
    </source>
</evidence>
<comment type="similarity">
    <text evidence="1 12">Belongs to the methyltransferase TRM13 family.</text>
</comment>
<evidence type="ECO:0000256" key="3">
    <source>
        <dbReference type="ARBA" id="ARBA00022679"/>
    </source>
</evidence>
<dbReference type="PROSITE" id="PS51800">
    <property type="entry name" value="ZF_CHHC_U11_48K"/>
    <property type="match status" value="1"/>
</dbReference>
<keyword evidence="7 12" id="KW-0863">Zinc-finger</keyword>
<dbReference type="InterPro" id="IPR039044">
    <property type="entry name" value="Trm13"/>
</dbReference>
<comment type="function">
    <text evidence="12">tRNA methylase which 2'-O-methylates cytidine(4) in tRNA(Pro) and tRNA(Gly)(GCC), and adenosine(4) in tRNA(His).</text>
</comment>
<feature type="domain" description="CHHC U11-48K-type" evidence="14">
    <location>
        <begin position="24"/>
        <end position="51"/>
    </location>
</feature>
<keyword evidence="2 12" id="KW-0489">Methyltransferase</keyword>
<dbReference type="PANTHER" id="PTHR12998">
    <property type="entry name" value="TRNA:M(4)X MODIFICATION ENZYME TRM13 HOMOLOG"/>
    <property type="match status" value="1"/>
</dbReference>
<feature type="compositionally biased region" description="Basic and acidic residues" evidence="13">
    <location>
        <begin position="310"/>
        <end position="331"/>
    </location>
</feature>
<keyword evidence="5 12" id="KW-0819">tRNA processing</keyword>
<dbReference type="InterPro" id="IPR022776">
    <property type="entry name" value="TRM13/UPF0224_CHHC_Znf_dom"/>
</dbReference>
<dbReference type="AlphaFoldDB" id="A0A8S1CH59"/>
<evidence type="ECO:0000256" key="5">
    <source>
        <dbReference type="ARBA" id="ARBA00022694"/>
    </source>
</evidence>
<dbReference type="Proteomes" id="UP000494165">
    <property type="component" value="Unassembled WGS sequence"/>
</dbReference>
<reference evidence="15 16" key="1">
    <citation type="submission" date="2020-04" db="EMBL/GenBank/DDBJ databases">
        <authorList>
            <person name="Alioto T."/>
            <person name="Alioto T."/>
            <person name="Gomez Garrido J."/>
        </authorList>
    </citation>
    <scope>NUCLEOTIDE SEQUENCE [LARGE SCALE GENOMIC DNA]</scope>
</reference>
<organism evidence="15 16">
    <name type="scientific">Cloeon dipterum</name>
    <dbReference type="NCBI Taxonomy" id="197152"/>
    <lineage>
        <taxon>Eukaryota</taxon>
        <taxon>Metazoa</taxon>
        <taxon>Ecdysozoa</taxon>
        <taxon>Arthropoda</taxon>
        <taxon>Hexapoda</taxon>
        <taxon>Insecta</taxon>
        <taxon>Pterygota</taxon>
        <taxon>Palaeoptera</taxon>
        <taxon>Ephemeroptera</taxon>
        <taxon>Pisciforma</taxon>
        <taxon>Baetidae</taxon>
        <taxon>Cloeon</taxon>
    </lineage>
</organism>
<keyword evidence="4 12" id="KW-0949">S-adenosyl-L-methionine</keyword>
<name>A0A8S1CH59_9INSE</name>
<feature type="region of interest" description="Disordered" evidence="13">
    <location>
        <begin position="308"/>
        <end position="331"/>
    </location>
</feature>
<dbReference type="PANTHER" id="PTHR12998:SF0">
    <property type="entry name" value="TRNA:M(4)X MODIFICATION ENZYME TRM13 HOMOLOG"/>
    <property type="match status" value="1"/>
</dbReference>
<dbReference type="Pfam" id="PF05206">
    <property type="entry name" value="TRM13"/>
    <property type="match status" value="1"/>
</dbReference>
<evidence type="ECO:0000256" key="4">
    <source>
        <dbReference type="ARBA" id="ARBA00022691"/>
    </source>
</evidence>
<keyword evidence="16" id="KW-1185">Reference proteome</keyword>
<sequence length="393" mass="44250">MKDDSVKSNAETCIENPSGEERLRVPCPFDSNHSCYKSHLKKHMARCNSRPSDTRPAYINPSINAGPVEDEVPRVHLNDVSDEALLDLISRVEKIYEEINVKIKEQILEHPTLAEEIRRPDLGAPALKHLKQNSSLIGIMESKNLIKNDTCFVELGAGKGKFTFWLAHAAQNLSNCTFALVDVSTYRHKSENKLVTEGVNSEVIRVLANVGDLCLEKVDFHEGCRYVVPISKHLCGAATDLALRCVVNADSSDSSPRQEGLVMALCCHHRCEWRHFVGKEFFKSVGLSPQDFTLMCVLVSWATCGTGKSRQPEERQLAQHPQEDNPHKDRYDRLSLSREIREEIGRKCKLLIDQGRVAYLINSGFDSELMYYVKENVTLENVCLVALKEKTTA</sequence>
<evidence type="ECO:0000259" key="14">
    <source>
        <dbReference type="PROSITE" id="PS51800"/>
    </source>
</evidence>